<dbReference type="AlphaFoldDB" id="A0A2P6V7P6"/>
<organism evidence="1 2">
    <name type="scientific">Micractinium conductrix</name>
    <dbReference type="NCBI Taxonomy" id="554055"/>
    <lineage>
        <taxon>Eukaryota</taxon>
        <taxon>Viridiplantae</taxon>
        <taxon>Chlorophyta</taxon>
        <taxon>core chlorophytes</taxon>
        <taxon>Trebouxiophyceae</taxon>
        <taxon>Chlorellales</taxon>
        <taxon>Chlorellaceae</taxon>
        <taxon>Chlorella clade</taxon>
        <taxon>Micractinium</taxon>
    </lineage>
</organism>
<proteinExistence type="predicted"/>
<gene>
    <name evidence="1" type="ORF">C2E20_6501</name>
</gene>
<evidence type="ECO:0000313" key="2">
    <source>
        <dbReference type="Proteomes" id="UP000239649"/>
    </source>
</evidence>
<protein>
    <submittedName>
        <fullName evidence="1">Vitellogenin</fullName>
    </submittedName>
</protein>
<dbReference type="Proteomes" id="UP000239649">
    <property type="component" value="Unassembled WGS sequence"/>
</dbReference>
<evidence type="ECO:0000313" key="1">
    <source>
        <dbReference type="EMBL" id="PSC70117.1"/>
    </source>
</evidence>
<name>A0A2P6V7P6_9CHLO</name>
<sequence>MAGRVKRKIEDPWVSNQYRAVLRALYRTVHAKGSRNSIDDEEVRAFDEWLTPDMLQTLWSVMPDKYPNVASRSTVMTAVASAILHMRHGNTGGPEFNKWNTEAIRLRRQHDFIKGESKAGPDYKTYLDFVSRREGYKKAYEKEGFIVDYWRWFLLALYTMQPLLRSEWGDMRVIRSESRAHAPHNYVVVPPSGECKIIINADKVAGTSAFKSKRQNTIAMQAELAAVLKRSLAEFPRSHVMPFIRYLFRV</sequence>
<dbReference type="EMBL" id="LHPF02000022">
    <property type="protein sequence ID" value="PSC70117.1"/>
    <property type="molecule type" value="Genomic_DNA"/>
</dbReference>
<reference evidence="1 2" key="1">
    <citation type="journal article" date="2018" name="Plant J.">
        <title>Genome sequences of Chlorella sorokiniana UTEX 1602 and Micractinium conductrix SAG 241.80: implications to maltose excretion by a green alga.</title>
        <authorList>
            <person name="Arriola M.B."/>
            <person name="Velmurugan N."/>
            <person name="Zhang Y."/>
            <person name="Plunkett M.H."/>
            <person name="Hondzo H."/>
            <person name="Barney B.M."/>
        </authorList>
    </citation>
    <scope>NUCLEOTIDE SEQUENCE [LARGE SCALE GENOMIC DNA]</scope>
    <source>
        <strain evidence="1 2">SAG 241.80</strain>
    </source>
</reference>
<keyword evidence="2" id="KW-1185">Reference proteome</keyword>
<comment type="caution">
    <text evidence="1">The sequence shown here is derived from an EMBL/GenBank/DDBJ whole genome shotgun (WGS) entry which is preliminary data.</text>
</comment>
<accession>A0A2P6V7P6</accession>